<name>A0ABT9Z0T1_9BACI</name>
<dbReference type="RefSeq" id="WP_174880459.1">
    <property type="nucleotide sequence ID" value="NZ_CADEPK010000192.1"/>
</dbReference>
<reference evidence="2 3" key="1">
    <citation type="submission" date="2023-07" db="EMBL/GenBank/DDBJ databases">
        <title>Genomic Encyclopedia of Type Strains, Phase IV (KMG-IV): sequencing the most valuable type-strain genomes for metagenomic binning, comparative biology and taxonomic classification.</title>
        <authorList>
            <person name="Goeker M."/>
        </authorList>
    </citation>
    <scope>NUCLEOTIDE SEQUENCE [LARGE SCALE GENOMIC DNA]</scope>
    <source>
        <strain evidence="2 3">DSM 17723</strain>
    </source>
</reference>
<feature type="transmembrane region" description="Helical" evidence="1">
    <location>
        <begin position="121"/>
        <end position="143"/>
    </location>
</feature>
<evidence type="ECO:0000313" key="2">
    <source>
        <dbReference type="EMBL" id="MDQ0225863.1"/>
    </source>
</evidence>
<dbReference type="EMBL" id="JAUSTZ010000003">
    <property type="protein sequence ID" value="MDQ0225863.1"/>
    <property type="molecule type" value="Genomic_DNA"/>
</dbReference>
<keyword evidence="1" id="KW-0812">Transmembrane</keyword>
<gene>
    <name evidence="2" type="ORF">J2S02_002207</name>
</gene>
<keyword evidence="1" id="KW-0472">Membrane</keyword>
<dbReference type="Pfam" id="PF14184">
    <property type="entry name" value="YrvL"/>
    <property type="match status" value="1"/>
</dbReference>
<dbReference type="Proteomes" id="UP001232245">
    <property type="component" value="Unassembled WGS sequence"/>
</dbReference>
<dbReference type="InterPro" id="IPR025912">
    <property type="entry name" value="YrvL"/>
</dbReference>
<accession>A0ABT9Z0T1</accession>
<keyword evidence="1" id="KW-1133">Transmembrane helix</keyword>
<protein>
    <submittedName>
        <fullName evidence="2">Uncharacterized membrane protein (DUF373 family)</fullName>
    </submittedName>
</protein>
<feature type="transmembrane region" description="Helical" evidence="1">
    <location>
        <begin position="94"/>
        <end position="115"/>
    </location>
</feature>
<feature type="transmembrane region" description="Helical" evidence="1">
    <location>
        <begin position="61"/>
        <end position="82"/>
    </location>
</feature>
<organism evidence="2 3">
    <name type="scientific">Metabacillus niabensis</name>
    <dbReference type="NCBI Taxonomy" id="324854"/>
    <lineage>
        <taxon>Bacteria</taxon>
        <taxon>Bacillati</taxon>
        <taxon>Bacillota</taxon>
        <taxon>Bacilli</taxon>
        <taxon>Bacillales</taxon>
        <taxon>Bacillaceae</taxon>
        <taxon>Metabacillus</taxon>
    </lineage>
</organism>
<keyword evidence="3" id="KW-1185">Reference proteome</keyword>
<comment type="caution">
    <text evidence="2">The sequence shown here is derived from an EMBL/GenBank/DDBJ whole genome shotgun (WGS) entry which is preliminary data.</text>
</comment>
<evidence type="ECO:0000256" key="1">
    <source>
        <dbReference type="SAM" id="Phobius"/>
    </source>
</evidence>
<evidence type="ECO:0000313" key="3">
    <source>
        <dbReference type="Proteomes" id="UP001232245"/>
    </source>
</evidence>
<proteinExistence type="predicted"/>
<feature type="transmembrane region" description="Helical" evidence="1">
    <location>
        <begin position="20"/>
        <end position="41"/>
    </location>
</feature>
<sequence length="151" mass="17216">MKENKDNDSFRDLKFFEKIVVIVSLTLLVVLSIAFVIGIFYFGMAGLFQLFGVQYTSAYSLLGFVLVFFFVGFIVDLFSIAFIKLTSQYISNKYTLFITRMAIDSTFTLLTLHIVDEFMNSITISLLTEIVAAILLFFIDVAFDNKKEKTS</sequence>